<dbReference type="InterPro" id="IPR013607">
    <property type="entry name" value="Phospholipase_A2-like"/>
</dbReference>
<gene>
    <name evidence="3" type="ORF">NQ315_002618</name>
</gene>
<feature type="compositionally biased region" description="Basic residues" evidence="1">
    <location>
        <begin position="146"/>
        <end position="168"/>
    </location>
</feature>
<dbReference type="EMBL" id="JANEYG010000029">
    <property type="protein sequence ID" value="KAJ8917923.1"/>
    <property type="molecule type" value="Genomic_DNA"/>
</dbReference>
<accession>A0AAV8VU91</accession>
<dbReference type="Pfam" id="PF08398">
    <property type="entry name" value="Phospholip_A2_4"/>
    <property type="match status" value="1"/>
</dbReference>
<dbReference type="GO" id="GO:0005198">
    <property type="term" value="F:structural molecule activity"/>
    <property type="evidence" value="ECO:0007669"/>
    <property type="project" value="InterPro"/>
</dbReference>
<evidence type="ECO:0000313" key="3">
    <source>
        <dbReference type="EMBL" id="KAJ8917923.1"/>
    </source>
</evidence>
<sequence>MLIFEDDGCHRPRRRVKSGAGIANTLINKLPFELHIPGGYQFCGPGTKVEKRVAAGQQGINPLDAACRKHDLAYLNNSENLAERHKADYELEQRAWERVRSKNASVGEKAAAWLVTSIMKAKRRFGMGYCLGEKKQQRQRSANKTNAKRIRRGKGLKNKSGGRKPRLKKSKKIAFGSGIVFNVRQALKKAKREIAKSPHKAAEIALLAARKSLKDAGGKGKIRMPRVIPLPKVGGILPLLPIFAGLSALGTVAGGIAGVSKAVNDARVAREQMSEAQRHNKTMEAIALKNSKSGSGLYLKPHRHGVGLFLKPQYPKKLVKNLLLGRPLTDDNIKQCAALLGIPNFRDVFMRDNLPTGHGPMCKESAVVNLDSIRGAGTHWVAYRKDGDLVCYYDSFGDLPPPLELVHYLQSGPMPATEIKYNYSRQQDFNTVWCGHLCLKFLSEFK</sequence>
<dbReference type="GO" id="GO:0050482">
    <property type="term" value="P:arachidonate secretion"/>
    <property type="evidence" value="ECO:0007669"/>
    <property type="project" value="InterPro"/>
</dbReference>
<reference evidence="3 4" key="1">
    <citation type="journal article" date="2023" name="Insect Mol. Biol.">
        <title>Genome sequencing provides insights into the evolution of gene families encoding plant cell wall-degrading enzymes in longhorned beetles.</title>
        <authorList>
            <person name="Shin N.R."/>
            <person name="Okamura Y."/>
            <person name="Kirsch R."/>
            <person name="Pauchet Y."/>
        </authorList>
    </citation>
    <scope>NUCLEOTIDE SEQUENCE [LARGE SCALE GENOMIC DNA]</scope>
    <source>
        <strain evidence="3">EAD_L_NR</strain>
    </source>
</reference>
<dbReference type="GO" id="GO:0004623">
    <property type="term" value="F:phospholipase A2 activity"/>
    <property type="evidence" value="ECO:0007669"/>
    <property type="project" value="InterPro"/>
</dbReference>
<dbReference type="Gene3D" id="1.20.90.10">
    <property type="entry name" value="Phospholipase A2 domain"/>
    <property type="match status" value="1"/>
</dbReference>
<feature type="domain" description="Phospholipase A2-like" evidence="2">
    <location>
        <begin position="34"/>
        <end position="93"/>
    </location>
</feature>
<protein>
    <recommendedName>
        <fullName evidence="2">Phospholipase A2-like domain-containing protein</fullName>
    </recommendedName>
</protein>
<organism evidence="3 4">
    <name type="scientific">Exocentrus adspersus</name>
    <dbReference type="NCBI Taxonomy" id="1586481"/>
    <lineage>
        <taxon>Eukaryota</taxon>
        <taxon>Metazoa</taxon>
        <taxon>Ecdysozoa</taxon>
        <taxon>Arthropoda</taxon>
        <taxon>Hexapoda</taxon>
        <taxon>Insecta</taxon>
        <taxon>Pterygota</taxon>
        <taxon>Neoptera</taxon>
        <taxon>Endopterygota</taxon>
        <taxon>Coleoptera</taxon>
        <taxon>Polyphaga</taxon>
        <taxon>Cucujiformia</taxon>
        <taxon>Chrysomeloidea</taxon>
        <taxon>Cerambycidae</taxon>
        <taxon>Lamiinae</taxon>
        <taxon>Acanthocinini</taxon>
        <taxon>Exocentrus</taxon>
    </lineage>
</organism>
<name>A0AAV8VU91_9CUCU</name>
<comment type="caution">
    <text evidence="3">The sequence shown here is derived from an EMBL/GenBank/DDBJ whole genome shotgun (WGS) entry which is preliminary data.</text>
</comment>
<dbReference type="Proteomes" id="UP001159042">
    <property type="component" value="Unassembled WGS sequence"/>
</dbReference>
<dbReference type="AlphaFoldDB" id="A0AAV8VU91"/>
<evidence type="ECO:0000256" key="1">
    <source>
        <dbReference type="SAM" id="MobiDB-lite"/>
    </source>
</evidence>
<keyword evidence="4" id="KW-1185">Reference proteome</keyword>
<evidence type="ECO:0000313" key="4">
    <source>
        <dbReference type="Proteomes" id="UP001159042"/>
    </source>
</evidence>
<dbReference type="InterPro" id="IPR036444">
    <property type="entry name" value="PLipase_A2_dom_sf"/>
</dbReference>
<feature type="region of interest" description="Disordered" evidence="1">
    <location>
        <begin position="133"/>
        <end position="168"/>
    </location>
</feature>
<proteinExistence type="predicted"/>
<evidence type="ECO:0000259" key="2">
    <source>
        <dbReference type="Pfam" id="PF08398"/>
    </source>
</evidence>
<dbReference type="GO" id="GO:0006644">
    <property type="term" value="P:phospholipid metabolic process"/>
    <property type="evidence" value="ECO:0007669"/>
    <property type="project" value="InterPro"/>
</dbReference>